<organism evidence="1 2">
    <name type="scientific">Romanomermis culicivorax</name>
    <name type="common">Nematode worm</name>
    <dbReference type="NCBI Taxonomy" id="13658"/>
    <lineage>
        <taxon>Eukaryota</taxon>
        <taxon>Metazoa</taxon>
        <taxon>Ecdysozoa</taxon>
        <taxon>Nematoda</taxon>
        <taxon>Enoplea</taxon>
        <taxon>Dorylaimia</taxon>
        <taxon>Mermithida</taxon>
        <taxon>Mermithoidea</taxon>
        <taxon>Mermithidae</taxon>
        <taxon>Romanomermis</taxon>
    </lineage>
</organism>
<proteinExistence type="predicted"/>
<dbReference type="Proteomes" id="UP000887565">
    <property type="component" value="Unplaced"/>
</dbReference>
<dbReference type="AlphaFoldDB" id="A0A915I7W5"/>
<reference evidence="2" key="1">
    <citation type="submission" date="2022-11" db="UniProtKB">
        <authorList>
            <consortium name="WormBaseParasite"/>
        </authorList>
    </citation>
    <scope>IDENTIFICATION</scope>
</reference>
<evidence type="ECO:0000313" key="2">
    <source>
        <dbReference type="WBParaSite" id="nRc.2.0.1.t10250-RA"/>
    </source>
</evidence>
<sequence length="101" mass="11793">MEENRMRPSTGLGYQKGFYKKLANPDDRETSQVHRSFANDETRIKTVCKQIAPQKMDNSIRNQQVLKFFIMLENEFGLDVSEYVKLHTLRPLTWDGALNTI</sequence>
<evidence type="ECO:0000313" key="1">
    <source>
        <dbReference type="Proteomes" id="UP000887565"/>
    </source>
</evidence>
<dbReference type="WBParaSite" id="nRc.2.0.1.t10250-RA">
    <property type="protein sequence ID" value="nRc.2.0.1.t10250-RA"/>
    <property type="gene ID" value="nRc.2.0.1.g10250"/>
</dbReference>
<name>A0A915I7W5_ROMCU</name>
<keyword evidence="1" id="KW-1185">Reference proteome</keyword>
<protein>
    <submittedName>
        <fullName evidence="2">Uncharacterized protein</fullName>
    </submittedName>
</protein>
<accession>A0A915I7W5</accession>